<evidence type="ECO:0000313" key="3">
    <source>
        <dbReference type="Proteomes" id="UP001227543"/>
    </source>
</evidence>
<dbReference type="Proteomes" id="UP001227543">
    <property type="component" value="Unassembled WGS sequence"/>
</dbReference>
<protein>
    <submittedName>
        <fullName evidence="2">Uncharacterized protein</fullName>
    </submittedName>
</protein>
<reference evidence="2 3" key="1">
    <citation type="submission" date="2016-10" db="EMBL/GenBank/DDBJ databases">
        <title>The genome sequence of Colletotrichum fioriniae PJ7.</title>
        <authorList>
            <person name="Baroncelli R."/>
        </authorList>
    </citation>
    <scope>NUCLEOTIDE SEQUENCE [LARGE SCALE GENOMIC DNA]</scope>
    <source>
        <strain evidence="2 3">Tom-12</strain>
    </source>
</reference>
<name>A0ABQ9R7N8_9PEZI</name>
<feature type="compositionally biased region" description="Basic and acidic residues" evidence="1">
    <location>
        <begin position="1"/>
        <end position="21"/>
    </location>
</feature>
<accession>A0ABQ9R7N8</accession>
<comment type="caution">
    <text evidence="2">The sequence shown here is derived from an EMBL/GenBank/DDBJ whole genome shotgun (WGS) entry which is preliminary data.</text>
</comment>
<dbReference type="GeneID" id="85408231"/>
<evidence type="ECO:0000256" key="1">
    <source>
        <dbReference type="SAM" id="MobiDB-lite"/>
    </source>
</evidence>
<evidence type="ECO:0000313" key="2">
    <source>
        <dbReference type="EMBL" id="KAK1497308.1"/>
    </source>
</evidence>
<keyword evidence="3" id="KW-1185">Reference proteome</keyword>
<dbReference type="EMBL" id="MLFU01000026">
    <property type="protein sequence ID" value="KAK1497308.1"/>
    <property type="molecule type" value="Genomic_DNA"/>
</dbReference>
<organism evidence="2 3">
    <name type="scientific">Colletotrichum tamarilloi</name>
    <dbReference type="NCBI Taxonomy" id="1209934"/>
    <lineage>
        <taxon>Eukaryota</taxon>
        <taxon>Fungi</taxon>
        <taxon>Dikarya</taxon>
        <taxon>Ascomycota</taxon>
        <taxon>Pezizomycotina</taxon>
        <taxon>Sordariomycetes</taxon>
        <taxon>Hypocreomycetidae</taxon>
        <taxon>Glomerellales</taxon>
        <taxon>Glomerellaceae</taxon>
        <taxon>Colletotrichum</taxon>
        <taxon>Colletotrichum acutatum species complex</taxon>
    </lineage>
</organism>
<proteinExistence type="predicted"/>
<dbReference type="RefSeq" id="XP_060381448.1">
    <property type="nucleotide sequence ID" value="XM_060523993.1"/>
</dbReference>
<feature type="region of interest" description="Disordered" evidence="1">
    <location>
        <begin position="1"/>
        <end position="82"/>
    </location>
</feature>
<sequence>MTGSSDRARDGILDQPKKSSRDLQMWACQTSQQRKRRREQSVGAVPPPPSCFSSSSGACKTAPKESHLPPTPGLPGKGDEHE</sequence>
<gene>
    <name evidence="2" type="ORF">CTAM01_07972</name>
</gene>